<sequence>MGEVWKMGCHMETVIKAYKTLSKIPSIVGGKLNSQGNRVTSRWSIRNLDRGKHTQYMIDYFLDTNLKVLSESEFAVDVSHEMLTAVSPKENYRAVIREEKEDKEYSQRKLYLEVWTKTTLKLSVDLISLDIHGDVYADSEFGCLEWSSDEKHICYIAEKKIKKSEPFIKRKPVDDKTKDPDEKMADDKNKDFDKKPTLTPGEEHIYREDWGEQMMGKNQTVVVVFRIADETFSILENIPDNLCPGQVRFTPNGDALVGVAWNTSGVRRLGLIYCTNRPGYIFCYTLTGKMKKLSEENKAVRSPRFSPNGDLVWLQREAGGPHHACHQLVRMSANTINSVIESDDYDVCDEISVVIDIVHNSEDICNEEIFYGIYCQSLPTKCFSSDGKRLIFSTQQQNEIRSYVVDIESGDITDISNNKENPGSTSVLSVQADVILASWSNMTTPGQLFAAKLPAAGQECEISWVRVSAPPATPPTPGTAVQYLSLRYNHEDDAVASFGALYSGRAAGAACPLLVWPHGGPHSAFCNAYSLEAAFFNALGFACLLINYRGSTGTGDASVFFLPSRIGTADVADCKLATEKAIELFPINEEKLLLYGGSHGGFLVAHLSGLYSGFYSVTVARNPVIDLATMYNTSDIADWCSIEAGFPFTDDGPNTEDHLLALRRVSPIVHAHKVTTPTAIMLGTKDKRVPYYQGLEYSRMLRANGVNTKVFMYEDNHSLSSLPVEMDNLINAADWFISMIKDK</sequence>
<dbReference type="GO" id="GO:0006508">
    <property type="term" value="P:proteolysis"/>
    <property type="evidence" value="ECO:0007669"/>
    <property type="project" value="InterPro"/>
</dbReference>
<dbReference type="Gene3D" id="3.40.50.1820">
    <property type="entry name" value="alpha/beta hydrolase"/>
    <property type="match status" value="1"/>
</dbReference>
<evidence type="ECO:0000256" key="6">
    <source>
        <dbReference type="ARBA" id="ARBA00022490"/>
    </source>
</evidence>
<evidence type="ECO:0000259" key="10">
    <source>
        <dbReference type="Pfam" id="PF19283"/>
    </source>
</evidence>
<dbReference type="Pfam" id="PF19283">
    <property type="entry name" value="APEH_N"/>
    <property type="match status" value="1"/>
</dbReference>
<evidence type="ECO:0000313" key="12">
    <source>
        <dbReference type="RefSeq" id="XP_026490854.2"/>
    </source>
</evidence>
<evidence type="ECO:0000256" key="3">
    <source>
        <dbReference type="ARBA" id="ARBA00010040"/>
    </source>
</evidence>
<dbReference type="OrthoDB" id="416344at2759"/>
<dbReference type="EC" id="3.4.19.1" evidence="5"/>
<accession>A0A8B8I192</accession>
<comment type="subunit">
    <text evidence="4">Homotetramer.</text>
</comment>
<gene>
    <name evidence="12" type="primary">LOC113396966</name>
</gene>
<proteinExistence type="inferred from homology"/>
<dbReference type="InterPro" id="IPR029058">
    <property type="entry name" value="AB_hydrolase_fold"/>
</dbReference>
<comment type="subcellular location">
    <subcellularLocation>
        <location evidence="2">Cytoplasm</location>
    </subcellularLocation>
</comment>
<dbReference type="PANTHER" id="PTHR42776:SF4">
    <property type="entry name" value="ACYLAMINO-ACID-RELEASING ENZYME"/>
    <property type="match status" value="1"/>
</dbReference>
<evidence type="ECO:0000256" key="1">
    <source>
        <dbReference type="ARBA" id="ARBA00000721"/>
    </source>
</evidence>
<evidence type="ECO:0000256" key="7">
    <source>
        <dbReference type="ARBA" id="ARBA00022801"/>
    </source>
</evidence>
<dbReference type="GO" id="GO:0008242">
    <property type="term" value="F:omega peptidase activity"/>
    <property type="evidence" value="ECO:0007669"/>
    <property type="project" value="UniProtKB-EC"/>
</dbReference>
<feature type="region of interest" description="Disordered" evidence="8">
    <location>
        <begin position="171"/>
        <end position="199"/>
    </location>
</feature>
<dbReference type="SUPFAM" id="SSF53474">
    <property type="entry name" value="alpha/beta-Hydrolases"/>
    <property type="match status" value="1"/>
</dbReference>
<dbReference type="AlphaFoldDB" id="A0A8B8I192"/>
<organism evidence="11 12">
    <name type="scientific">Vanessa tameamea</name>
    <name type="common">Kamehameha butterfly</name>
    <dbReference type="NCBI Taxonomy" id="334116"/>
    <lineage>
        <taxon>Eukaryota</taxon>
        <taxon>Metazoa</taxon>
        <taxon>Ecdysozoa</taxon>
        <taxon>Arthropoda</taxon>
        <taxon>Hexapoda</taxon>
        <taxon>Insecta</taxon>
        <taxon>Pterygota</taxon>
        <taxon>Neoptera</taxon>
        <taxon>Endopterygota</taxon>
        <taxon>Lepidoptera</taxon>
        <taxon>Glossata</taxon>
        <taxon>Ditrysia</taxon>
        <taxon>Papilionoidea</taxon>
        <taxon>Nymphalidae</taxon>
        <taxon>Nymphalinae</taxon>
        <taxon>Vanessa</taxon>
    </lineage>
</organism>
<dbReference type="InterPro" id="IPR045550">
    <property type="entry name" value="AARE_N"/>
</dbReference>
<feature type="domain" description="Peptidase S9 prolyl oligopeptidase catalytic" evidence="9">
    <location>
        <begin position="529"/>
        <end position="741"/>
    </location>
</feature>
<evidence type="ECO:0000256" key="8">
    <source>
        <dbReference type="SAM" id="MobiDB-lite"/>
    </source>
</evidence>
<dbReference type="GeneID" id="113396966"/>
<evidence type="ECO:0000256" key="5">
    <source>
        <dbReference type="ARBA" id="ARBA00012917"/>
    </source>
</evidence>
<dbReference type="GO" id="GO:0004252">
    <property type="term" value="F:serine-type endopeptidase activity"/>
    <property type="evidence" value="ECO:0007669"/>
    <property type="project" value="TreeGrafter"/>
</dbReference>
<keyword evidence="6" id="KW-0963">Cytoplasm</keyword>
<reference evidence="12" key="1">
    <citation type="submission" date="2025-08" db="UniProtKB">
        <authorList>
            <consortium name="RefSeq"/>
        </authorList>
    </citation>
    <scope>IDENTIFICATION</scope>
    <source>
        <tissue evidence="12">Whole body</tissue>
    </source>
</reference>
<dbReference type="PANTHER" id="PTHR42776">
    <property type="entry name" value="SERINE PEPTIDASE S9 FAMILY MEMBER"/>
    <property type="match status" value="1"/>
</dbReference>
<comment type="similarity">
    <text evidence="3">Belongs to the peptidase S9C family.</text>
</comment>
<evidence type="ECO:0000256" key="2">
    <source>
        <dbReference type="ARBA" id="ARBA00004496"/>
    </source>
</evidence>
<comment type="catalytic activity">
    <reaction evidence="1">
        <text>Cleavage of an N-acetyl or N-formyl amino acid from the N-terminus of a polypeptide.</text>
        <dbReference type="EC" id="3.4.19.1"/>
    </reaction>
</comment>
<dbReference type="RefSeq" id="XP_026490854.2">
    <property type="nucleotide sequence ID" value="XM_026635069.2"/>
</dbReference>
<protein>
    <recommendedName>
        <fullName evidence="5">acylaminoacyl-peptidase</fullName>
        <ecNumber evidence="5">3.4.19.1</ecNumber>
    </recommendedName>
</protein>
<keyword evidence="7" id="KW-0378">Hydrolase</keyword>
<evidence type="ECO:0000259" key="9">
    <source>
        <dbReference type="Pfam" id="PF00326"/>
    </source>
</evidence>
<dbReference type="OMA" id="QEIATPF"/>
<dbReference type="GO" id="GO:0005737">
    <property type="term" value="C:cytoplasm"/>
    <property type="evidence" value="ECO:0007669"/>
    <property type="project" value="UniProtKB-SubCell"/>
</dbReference>
<keyword evidence="11" id="KW-1185">Reference proteome</keyword>
<evidence type="ECO:0000313" key="11">
    <source>
        <dbReference type="Proteomes" id="UP001652626"/>
    </source>
</evidence>
<dbReference type="Proteomes" id="UP001652626">
    <property type="component" value="Chromosome 9"/>
</dbReference>
<feature type="domain" description="Acylamino-acid-releasing enzyme N-terminal" evidence="10">
    <location>
        <begin position="35"/>
        <end position="472"/>
    </location>
</feature>
<dbReference type="InterPro" id="IPR001375">
    <property type="entry name" value="Peptidase_S9_cat"/>
</dbReference>
<evidence type="ECO:0000256" key="4">
    <source>
        <dbReference type="ARBA" id="ARBA00011881"/>
    </source>
</evidence>
<dbReference type="SUPFAM" id="SSF82171">
    <property type="entry name" value="DPP6 N-terminal domain-like"/>
    <property type="match status" value="1"/>
</dbReference>
<dbReference type="Pfam" id="PF00326">
    <property type="entry name" value="Peptidase_S9"/>
    <property type="match status" value="1"/>
</dbReference>
<name>A0A8B8I192_VANTA</name>